<keyword evidence="1 2" id="KW-0808">Transferase</keyword>
<dbReference type="InterPro" id="IPR050483">
    <property type="entry name" value="CoA-transferase_III_domain"/>
</dbReference>
<dbReference type="SUPFAM" id="SSF89796">
    <property type="entry name" value="CoA-transferase family III (CaiB/BaiF)"/>
    <property type="match status" value="1"/>
</dbReference>
<dbReference type="InterPro" id="IPR023606">
    <property type="entry name" value="CoA-Trfase_III_dom_1_sf"/>
</dbReference>
<name>A0A944HDU1_DENI1</name>
<evidence type="ECO:0000256" key="1">
    <source>
        <dbReference type="ARBA" id="ARBA00022679"/>
    </source>
</evidence>
<dbReference type="InterPro" id="IPR044855">
    <property type="entry name" value="CoA-Trfase_III_dom3_sf"/>
</dbReference>
<protein>
    <submittedName>
        <fullName evidence="2">CoA transferase</fullName>
    </submittedName>
</protein>
<dbReference type="InterPro" id="IPR003673">
    <property type="entry name" value="CoA-Trfase_fam_III"/>
</dbReference>
<evidence type="ECO:0000313" key="2">
    <source>
        <dbReference type="EMBL" id="MBT0964087.1"/>
    </source>
</evidence>
<dbReference type="AlphaFoldDB" id="A0A944HDU1"/>
<dbReference type="Gene3D" id="3.40.50.10540">
    <property type="entry name" value="Crotonobetainyl-coa:carnitine coa-transferase, domain 1"/>
    <property type="match status" value="1"/>
</dbReference>
<proteinExistence type="predicted"/>
<sequence length="409" mass="43772">MADGALSHLRVLDLTRVLAGPWAGQTLADLGAEVIKIERPGSGDDTRGWGPPYLKDGDGHDTREAAYYLAANRGKQSVAIDITTEDGQALVRELAAGSDILIENYKVGALKRYGLGYEALRVNNPRLIYCSITGFGQDGPLAPLPGYDFIIQAMGGLMSITGERDDLPGGGPQKLGIAFADLMTGMYATVAILAALAHRERSGSGQYIDMALLDVQVASMANMNMNYLTSGRVPTRHGNAHANIVPYQVFPAADAPFVIAAGNDGQFARLCAVVERPELAADPRFASNTGRVRNRDTLVPLLEALFRQRPAQHWIDALGAAGVPGGPINDIAQALDHPQVRHRGLRIDLPHPQAGRVPLVASPIKFSATPVQYRRPPPLLGEHTREILAGCLKRSESDIAALHQKGIIG</sequence>
<comment type="caution">
    <text evidence="2">The sequence shown here is derived from an EMBL/GenBank/DDBJ whole genome shotgun (WGS) entry which is preliminary data.</text>
</comment>
<reference evidence="3" key="1">
    <citation type="journal article" date="2022" name="ISME J.">
        <title>Genetic and phylogenetic analysis of dissimilatory iodate-reducing bacteria identifies potential niches across the world's oceans.</title>
        <authorList>
            <person name="Reyes-Umana V."/>
            <person name="Henning Z."/>
            <person name="Lee K."/>
            <person name="Barnum T.P."/>
            <person name="Coates J.D."/>
        </authorList>
    </citation>
    <scope>NUCLEOTIDE SEQUENCE [LARGE SCALE GENOMIC DNA]</scope>
    <source>
        <strain evidence="3">IR12</strain>
    </source>
</reference>
<dbReference type="GO" id="GO:0008410">
    <property type="term" value="F:CoA-transferase activity"/>
    <property type="evidence" value="ECO:0007669"/>
    <property type="project" value="TreeGrafter"/>
</dbReference>
<dbReference type="PANTHER" id="PTHR48207">
    <property type="entry name" value="SUCCINATE--HYDROXYMETHYLGLUTARATE COA-TRANSFERASE"/>
    <property type="match status" value="1"/>
</dbReference>
<dbReference type="Gene3D" id="3.30.1540.10">
    <property type="entry name" value="formyl-coa transferase, domain 3"/>
    <property type="match status" value="1"/>
</dbReference>
<dbReference type="PANTHER" id="PTHR48207:SF3">
    <property type="entry name" value="SUCCINATE--HYDROXYMETHYLGLUTARATE COA-TRANSFERASE"/>
    <property type="match status" value="1"/>
</dbReference>
<dbReference type="Pfam" id="PF02515">
    <property type="entry name" value="CoA_transf_3"/>
    <property type="match status" value="1"/>
</dbReference>
<accession>A0A944HDU1</accession>
<keyword evidence="3" id="KW-1185">Reference proteome</keyword>
<evidence type="ECO:0000313" key="3">
    <source>
        <dbReference type="Proteomes" id="UP000694660"/>
    </source>
</evidence>
<organism evidence="2 3">
    <name type="scientific">Denitromonas iodatirespirans</name>
    <dbReference type="NCBI Taxonomy" id="2795389"/>
    <lineage>
        <taxon>Bacteria</taxon>
        <taxon>Pseudomonadati</taxon>
        <taxon>Pseudomonadota</taxon>
        <taxon>Betaproteobacteria</taxon>
        <taxon>Rhodocyclales</taxon>
        <taxon>Zoogloeaceae</taxon>
        <taxon>Denitromonas</taxon>
    </lineage>
</organism>
<gene>
    <name evidence="2" type="ORF">I8J34_23160</name>
</gene>
<dbReference type="Proteomes" id="UP000694660">
    <property type="component" value="Unassembled WGS sequence"/>
</dbReference>
<dbReference type="EMBL" id="JAEKFT010000052">
    <property type="protein sequence ID" value="MBT0964087.1"/>
    <property type="molecule type" value="Genomic_DNA"/>
</dbReference>
<dbReference type="RefSeq" id="WP_214364008.1">
    <property type="nucleotide sequence ID" value="NZ_JAEKFT010000052.1"/>
</dbReference>